<dbReference type="InterPro" id="IPR021897">
    <property type="entry name" value="FAP206"/>
</dbReference>
<evidence type="ECO:0000256" key="8">
    <source>
        <dbReference type="ARBA" id="ARBA00023273"/>
    </source>
</evidence>
<keyword evidence="6" id="KW-0969">Cilium</keyword>
<evidence type="ECO:0000256" key="4">
    <source>
        <dbReference type="ARBA" id="ARBA00022490"/>
    </source>
</evidence>
<keyword evidence="5" id="KW-0970">Cilium biogenesis/degradation</keyword>
<dbReference type="GO" id="GO:0005930">
    <property type="term" value="C:axoneme"/>
    <property type="evidence" value="ECO:0007669"/>
    <property type="project" value="UniProtKB-SubCell"/>
</dbReference>
<evidence type="ECO:0000256" key="9">
    <source>
        <dbReference type="SAM" id="Coils"/>
    </source>
</evidence>
<evidence type="ECO:0000313" key="11">
    <source>
        <dbReference type="Proteomes" id="UP000825935"/>
    </source>
</evidence>
<dbReference type="PANTHER" id="PTHR21442:SF0">
    <property type="entry name" value="CILIA- AND FLAGELLA-ASSOCIATED PROTEIN 206"/>
    <property type="match status" value="1"/>
</dbReference>
<keyword evidence="8" id="KW-0966">Cell projection</keyword>
<dbReference type="Pfam" id="PF12018">
    <property type="entry name" value="FAP206"/>
    <property type="match status" value="1"/>
</dbReference>
<keyword evidence="11" id="KW-1185">Reference proteome</keyword>
<keyword evidence="9" id="KW-0175">Coiled coil</keyword>
<evidence type="ECO:0000256" key="5">
    <source>
        <dbReference type="ARBA" id="ARBA00022794"/>
    </source>
</evidence>
<evidence type="ECO:0000256" key="3">
    <source>
        <dbReference type="ARBA" id="ARBA00021602"/>
    </source>
</evidence>
<dbReference type="GO" id="GO:0036064">
    <property type="term" value="C:ciliary basal body"/>
    <property type="evidence" value="ECO:0007669"/>
    <property type="project" value="TreeGrafter"/>
</dbReference>
<comment type="caution">
    <text evidence="10">The sequence shown here is derived from an EMBL/GenBank/DDBJ whole genome shotgun (WGS) entry which is preliminary data.</text>
</comment>
<dbReference type="GO" id="GO:0003356">
    <property type="term" value="P:regulation of cilium beat frequency"/>
    <property type="evidence" value="ECO:0007669"/>
    <property type="project" value="TreeGrafter"/>
</dbReference>
<evidence type="ECO:0000313" key="10">
    <source>
        <dbReference type="EMBL" id="KAH7447755.1"/>
    </source>
</evidence>
<proteinExistence type="inferred from homology"/>
<evidence type="ECO:0000256" key="2">
    <source>
        <dbReference type="ARBA" id="ARBA00010500"/>
    </source>
</evidence>
<dbReference type="OMA" id="QLMELMC"/>
<evidence type="ECO:0000256" key="6">
    <source>
        <dbReference type="ARBA" id="ARBA00023069"/>
    </source>
</evidence>
<reference evidence="10" key="1">
    <citation type="submission" date="2021-08" db="EMBL/GenBank/DDBJ databases">
        <title>WGS assembly of Ceratopteris richardii.</title>
        <authorList>
            <person name="Marchant D.B."/>
            <person name="Chen G."/>
            <person name="Jenkins J."/>
            <person name="Shu S."/>
            <person name="Leebens-Mack J."/>
            <person name="Grimwood J."/>
            <person name="Schmutz J."/>
            <person name="Soltis P."/>
            <person name="Soltis D."/>
            <person name="Chen Z.-H."/>
        </authorList>
    </citation>
    <scope>NUCLEOTIDE SEQUENCE</scope>
    <source>
        <strain evidence="10">Whitten #5841</strain>
        <tissue evidence="10">Leaf</tissue>
    </source>
</reference>
<sequence length="626" mass="71812">MECEERVAAIVQEVMQSYRLEQFSPLRPFASHVAWFLVQSTCIRFPDLCGAGSTSEVVKRCDRLLKLKDCPALEIIQLQFSIHGHMFTEQMALAKEEHELMTKREAILRSILSIQVLDRREANLEAERLQKLVIELIMETSRWMDEDFKFDLIREEEISSALDSVFPRTGFLYWINQSDIEKVSQLQELSNIIPGIRAYNRARDESCNASNDALCNFQNEAKDMKDRVEAEANCVEERIHAYRKAIELHIQTLGIHHVLMQRLRDELHYDLQLLCFLQDLQSVLTETHLRMSRLSERLQEQLQILSATIGSQTCIPNELVFPEFQKVGLLQKRASAEFRKFRSQSRVVEQIFILSNKPNFKRTPIGIAELKTSCGLSKIKVLADYCDFLPAHVYSSTSLQAEIPEPSVMSNRTMEDIVIIDGKEASYMRSTRLYLNGFCLMSIILNGGLLQLGDPKAGLVRIGDKNYTFSTNSALNQFVNSPASYLDALEKMVIAMPQLINTLGLQREPKFAQLAISKVLELVNKRPLRQEFGTQTTTHIQQEHQFDEDTLFLRSKELESKQTHSTQTCGSHFSRDSSSQVWLPRDKSTQSLFGKGTTMPLRLKYFENLRGPPDFKFNPVDILLDV</sequence>
<evidence type="ECO:0000256" key="7">
    <source>
        <dbReference type="ARBA" id="ARBA00023212"/>
    </source>
</evidence>
<gene>
    <name evidence="10" type="ORF">KP509_01G119800</name>
</gene>
<organism evidence="10 11">
    <name type="scientific">Ceratopteris richardii</name>
    <name type="common">Triangle waterfern</name>
    <dbReference type="NCBI Taxonomy" id="49495"/>
    <lineage>
        <taxon>Eukaryota</taxon>
        <taxon>Viridiplantae</taxon>
        <taxon>Streptophyta</taxon>
        <taxon>Embryophyta</taxon>
        <taxon>Tracheophyta</taxon>
        <taxon>Polypodiopsida</taxon>
        <taxon>Polypodiidae</taxon>
        <taxon>Polypodiales</taxon>
        <taxon>Pteridineae</taxon>
        <taxon>Pteridaceae</taxon>
        <taxon>Parkerioideae</taxon>
        <taxon>Ceratopteris</taxon>
    </lineage>
</organism>
<dbReference type="AlphaFoldDB" id="A0A8T2VQJ2"/>
<dbReference type="EMBL" id="CM035406">
    <property type="protein sequence ID" value="KAH7447755.1"/>
    <property type="molecule type" value="Genomic_DNA"/>
</dbReference>
<dbReference type="GO" id="GO:0030030">
    <property type="term" value="P:cell projection organization"/>
    <property type="evidence" value="ECO:0007669"/>
    <property type="project" value="UniProtKB-KW"/>
</dbReference>
<feature type="coiled-coil region" evidence="9">
    <location>
        <begin position="218"/>
        <end position="245"/>
    </location>
</feature>
<keyword evidence="7" id="KW-0206">Cytoskeleton</keyword>
<comment type="similarity">
    <text evidence="2">Belongs to the CFAP206 family.</text>
</comment>
<evidence type="ECO:0000256" key="1">
    <source>
        <dbReference type="ARBA" id="ARBA00004430"/>
    </source>
</evidence>
<dbReference type="OrthoDB" id="10251073at2759"/>
<accession>A0A8T2VQJ2</accession>
<dbReference type="PANTHER" id="PTHR21442">
    <property type="entry name" value="CILIA- AND FLAGELLA-ASSOCIATED PROTEIN 206"/>
    <property type="match status" value="1"/>
</dbReference>
<keyword evidence="4" id="KW-0963">Cytoplasm</keyword>
<name>A0A8T2VQJ2_CERRI</name>
<dbReference type="Proteomes" id="UP000825935">
    <property type="component" value="Chromosome 1"/>
</dbReference>
<protein>
    <recommendedName>
        <fullName evidence="3">Cilia- and flagella-associated protein 206</fullName>
    </recommendedName>
</protein>
<comment type="subcellular location">
    <subcellularLocation>
        <location evidence="1">Cytoplasm</location>
        <location evidence="1">Cytoskeleton</location>
        <location evidence="1">Cilium axoneme</location>
    </subcellularLocation>
</comment>